<organism evidence="1">
    <name type="scientific">Hexamita inflata</name>
    <dbReference type="NCBI Taxonomy" id="28002"/>
    <lineage>
        <taxon>Eukaryota</taxon>
        <taxon>Metamonada</taxon>
        <taxon>Diplomonadida</taxon>
        <taxon>Hexamitidae</taxon>
        <taxon>Hexamitinae</taxon>
        <taxon>Hexamita</taxon>
    </lineage>
</organism>
<dbReference type="Proteomes" id="UP001642409">
    <property type="component" value="Unassembled WGS sequence"/>
</dbReference>
<evidence type="ECO:0000313" key="2">
    <source>
        <dbReference type="EMBL" id="CAL5993132.1"/>
    </source>
</evidence>
<reference evidence="1" key="1">
    <citation type="submission" date="2023-06" db="EMBL/GenBank/DDBJ databases">
        <authorList>
            <person name="Kurt Z."/>
        </authorList>
    </citation>
    <scope>NUCLEOTIDE SEQUENCE</scope>
</reference>
<evidence type="ECO:0000313" key="3">
    <source>
        <dbReference type="Proteomes" id="UP001642409"/>
    </source>
</evidence>
<keyword evidence="3" id="KW-1185">Reference proteome</keyword>
<sequence length="102" mass="12225">MLYTYIQRRKLYEELVKIPQNKQVCLPFVSQNWQFAKCIFLVKMVMLESERWDVLQIAYFRQNTAQEIKQQYNSIYEVVMHLIDDLALEENTKSDVVVSNSV</sequence>
<proteinExistence type="predicted"/>
<gene>
    <name evidence="2" type="ORF">HINF_LOCUS12923</name>
    <name evidence="1" type="ORF">HINF_LOCUS17454</name>
</gene>
<reference evidence="2 3" key="2">
    <citation type="submission" date="2024-07" db="EMBL/GenBank/DDBJ databases">
        <authorList>
            <person name="Akdeniz Z."/>
        </authorList>
    </citation>
    <scope>NUCLEOTIDE SEQUENCE [LARGE SCALE GENOMIC DNA]</scope>
</reference>
<accession>A0AA86P3K2</accession>
<name>A0AA86P3K2_9EUKA</name>
<dbReference type="EMBL" id="CAXDID020000029">
    <property type="protein sequence ID" value="CAL5993132.1"/>
    <property type="molecule type" value="Genomic_DNA"/>
</dbReference>
<comment type="caution">
    <text evidence="1">The sequence shown here is derived from an EMBL/GenBank/DDBJ whole genome shotgun (WGS) entry which is preliminary data.</text>
</comment>
<protein>
    <submittedName>
        <fullName evidence="2">Hypothetical_protein</fullName>
    </submittedName>
</protein>
<dbReference type="EMBL" id="CATOUU010000440">
    <property type="protein sequence ID" value="CAI9929809.1"/>
    <property type="molecule type" value="Genomic_DNA"/>
</dbReference>
<dbReference type="AlphaFoldDB" id="A0AA86P3K2"/>
<evidence type="ECO:0000313" key="1">
    <source>
        <dbReference type="EMBL" id="CAI9929809.1"/>
    </source>
</evidence>